<comment type="caution">
    <text evidence="2">The sequence shown here is derived from an EMBL/GenBank/DDBJ whole genome shotgun (WGS) entry which is preliminary data.</text>
</comment>
<dbReference type="RefSeq" id="WP_289959152.1">
    <property type="nucleotide sequence ID" value="NZ_JAUEMJ010000008.1"/>
</dbReference>
<dbReference type="SUPFAM" id="SSF55729">
    <property type="entry name" value="Acyl-CoA N-acyltransferases (Nat)"/>
    <property type="match status" value="1"/>
</dbReference>
<reference evidence="2" key="1">
    <citation type="submission" date="2023-06" db="EMBL/GenBank/DDBJ databases">
        <title>Gycomyces niveus sp.nov., a novel actinomycete isolated from soil in Shouguang.</title>
        <authorList>
            <person name="Yang X."/>
            <person name="Zhao J."/>
        </authorList>
    </citation>
    <scope>NUCLEOTIDE SEQUENCE</scope>
    <source>
        <strain evidence="2">NEAU C2</strain>
    </source>
</reference>
<feature type="domain" description="N-acetyltransferase" evidence="1">
    <location>
        <begin position="45"/>
        <end position="205"/>
    </location>
</feature>
<dbReference type="EMBL" id="JAUEMJ010000008">
    <property type="protein sequence ID" value="MDN3242496.1"/>
    <property type="molecule type" value="Genomic_DNA"/>
</dbReference>
<dbReference type="GO" id="GO:0016740">
    <property type="term" value="F:transferase activity"/>
    <property type="evidence" value="ECO:0007669"/>
    <property type="project" value="UniProtKB-KW"/>
</dbReference>
<dbReference type="EC" id="2.-.-.-" evidence="2"/>
<name>A0ABT7YV36_9ACTN</name>
<dbReference type="PANTHER" id="PTHR43441:SF10">
    <property type="entry name" value="ACETYLTRANSFERASE"/>
    <property type="match status" value="1"/>
</dbReference>
<dbReference type="InterPro" id="IPR000182">
    <property type="entry name" value="GNAT_dom"/>
</dbReference>
<dbReference type="PANTHER" id="PTHR43441">
    <property type="entry name" value="RIBOSOMAL-PROTEIN-SERINE ACETYLTRANSFERASE"/>
    <property type="match status" value="1"/>
</dbReference>
<sequence>MSPSCARAGTRRFSHVAEAVPHNGAMTATPPLPPWPSTPPAHGGVVLRRAREDDVAMARDLATDAYIPTIGTLPPHADEVQALAWILRQHGRYDEGAGFSFAVADASTDAAVGQCGLWLRELGEGRATAGYSIAPSARGRGFAADALAALTAFAWTVPGLFRVALYIEPWNEGSVRTAERAGYGREGLLRSHREIGGVRRDMLLYAAVRPE</sequence>
<dbReference type="InterPro" id="IPR051908">
    <property type="entry name" value="Ribosomal_N-acetyltransferase"/>
</dbReference>
<keyword evidence="2" id="KW-0808">Transferase</keyword>
<organism evidence="2 3">
    <name type="scientific">Glycomyces tritici</name>
    <dbReference type="NCBI Taxonomy" id="2665176"/>
    <lineage>
        <taxon>Bacteria</taxon>
        <taxon>Bacillati</taxon>
        <taxon>Actinomycetota</taxon>
        <taxon>Actinomycetes</taxon>
        <taxon>Glycomycetales</taxon>
        <taxon>Glycomycetaceae</taxon>
        <taxon>Glycomyces</taxon>
    </lineage>
</organism>
<dbReference type="Proteomes" id="UP001171902">
    <property type="component" value="Unassembled WGS sequence"/>
</dbReference>
<dbReference type="Pfam" id="PF13302">
    <property type="entry name" value="Acetyltransf_3"/>
    <property type="match status" value="1"/>
</dbReference>
<evidence type="ECO:0000313" key="3">
    <source>
        <dbReference type="Proteomes" id="UP001171902"/>
    </source>
</evidence>
<accession>A0ABT7YV36</accession>
<dbReference type="InterPro" id="IPR016181">
    <property type="entry name" value="Acyl_CoA_acyltransferase"/>
</dbReference>
<dbReference type="Gene3D" id="3.40.630.30">
    <property type="match status" value="1"/>
</dbReference>
<evidence type="ECO:0000313" key="2">
    <source>
        <dbReference type="EMBL" id="MDN3242496.1"/>
    </source>
</evidence>
<keyword evidence="3" id="KW-1185">Reference proteome</keyword>
<gene>
    <name evidence="2" type="ORF">QWI33_22435</name>
</gene>
<evidence type="ECO:0000259" key="1">
    <source>
        <dbReference type="PROSITE" id="PS51186"/>
    </source>
</evidence>
<proteinExistence type="predicted"/>
<dbReference type="PROSITE" id="PS51186">
    <property type="entry name" value="GNAT"/>
    <property type="match status" value="1"/>
</dbReference>
<protein>
    <submittedName>
        <fullName evidence="2">GNAT family protein</fullName>
        <ecNumber evidence="2">2.-.-.-</ecNumber>
    </submittedName>
</protein>